<evidence type="ECO:0000256" key="13">
    <source>
        <dbReference type="PIRNR" id="PIRNR000362"/>
    </source>
</evidence>
<proteinExistence type="inferred from homology"/>
<feature type="binding site" evidence="14">
    <location>
        <position position="31"/>
    </location>
    <ligand>
        <name>FAD</name>
        <dbReference type="ChEBI" id="CHEBI:57692"/>
    </ligand>
</feature>
<dbReference type="EC" id="1.18.1.6" evidence="4 13"/>
<dbReference type="PANTHER" id="PTHR48467:SF1">
    <property type="entry name" value="GLUTAMATE SYNTHASE 1 [NADH], CHLOROPLASTIC-LIKE"/>
    <property type="match status" value="1"/>
</dbReference>
<evidence type="ECO:0000256" key="14">
    <source>
        <dbReference type="PIRSR" id="PIRSR000362-1"/>
    </source>
</evidence>
<dbReference type="Pfam" id="PF07992">
    <property type="entry name" value="Pyr_redox_2"/>
    <property type="match status" value="1"/>
</dbReference>
<reference evidence="18" key="1">
    <citation type="submission" date="2025-08" db="UniProtKB">
        <authorList>
            <consortium name="RefSeq"/>
        </authorList>
    </citation>
    <scope>IDENTIFICATION</scope>
</reference>
<keyword evidence="13" id="KW-0496">Mitochondrion</keyword>
<evidence type="ECO:0000256" key="12">
    <source>
        <dbReference type="ARBA" id="ARBA00048933"/>
    </source>
</evidence>
<evidence type="ECO:0000256" key="1">
    <source>
        <dbReference type="ARBA" id="ARBA00001974"/>
    </source>
</evidence>
<dbReference type="InterPro" id="IPR021163">
    <property type="entry name" value="Ferredox_Rdtase_adrenod"/>
</dbReference>
<dbReference type="PANTHER" id="PTHR48467">
    <property type="entry name" value="GLUTAMATE SYNTHASE 1 [NADH], CHLOROPLASTIC-LIKE"/>
    <property type="match status" value="1"/>
</dbReference>
<comment type="catalytic activity">
    <reaction evidence="12 13">
        <text>2 reduced [adrenodoxin] + NADP(+) + H(+) = 2 oxidized [adrenodoxin] + NADPH</text>
        <dbReference type="Rhea" id="RHEA:42312"/>
        <dbReference type="Rhea" id="RHEA-COMP:9998"/>
        <dbReference type="Rhea" id="RHEA-COMP:9999"/>
        <dbReference type="ChEBI" id="CHEBI:15378"/>
        <dbReference type="ChEBI" id="CHEBI:33737"/>
        <dbReference type="ChEBI" id="CHEBI:33738"/>
        <dbReference type="ChEBI" id="CHEBI:57783"/>
        <dbReference type="ChEBI" id="CHEBI:58349"/>
        <dbReference type="EC" id="1.18.1.6"/>
    </reaction>
</comment>
<feature type="binding site" evidence="14">
    <location>
        <position position="372"/>
    </location>
    <ligand>
        <name>FAD</name>
        <dbReference type="ChEBI" id="CHEBI:57692"/>
    </ligand>
</feature>
<protein>
    <recommendedName>
        <fullName evidence="5 13">NADPH:adrenodoxin oxidoreductase, mitochondrial</fullName>
        <ecNumber evidence="4 13">1.18.1.6</ecNumber>
    </recommendedName>
</protein>
<gene>
    <name evidence="18" type="primary">LOC105368694</name>
</gene>
<evidence type="ECO:0000259" key="16">
    <source>
        <dbReference type="Pfam" id="PF07992"/>
    </source>
</evidence>
<keyword evidence="10" id="KW-0249">Electron transport</keyword>
<evidence type="ECO:0000256" key="5">
    <source>
        <dbReference type="ARBA" id="ARBA00016287"/>
    </source>
</evidence>
<evidence type="ECO:0000256" key="10">
    <source>
        <dbReference type="ARBA" id="ARBA00022982"/>
    </source>
</evidence>
<keyword evidence="9 13" id="KW-0521">NADP</keyword>
<comment type="similarity">
    <text evidence="3 13">Belongs to the ferredoxin--NADP reductase type 1 family.</text>
</comment>
<feature type="binding site" evidence="14">
    <location>
        <position position="96"/>
    </location>
    <ligand>
        <name>FAD</name>
        <dbReference type="ChEBI" id="CHEBI:57692"/>
    </ligand>
</feature>
<organism evidence="17 18">
    <name type="scientific">Ceratosolen solmsi marchali</name>
    <dbReference type="NCBI Taxonomy" id="326594"/>
    <lineage>
        <taxon>Eukaryota</taxon>
        <taxon>Metazoa</taxon>
        <taxon>Ecdysozoa</taxon>
        <taxon>Arthropoda</taxon>
        <taxon>Hexapoda</taxon>
        <taxon>Insecta</taxon>
        <taxon>Pterygota</taxon>
        <taxon>Neoptera</taxon>
        <taxon>Endopterygota</taxon>
        <taxon>Hymenoptera</taxon>
        <taxon>Apocrita</taxon>
        <taxon>Proctotrupomorpha</taxon>
        <taxon>Chalcidoidea</taxon>
        <taxon>Agaonidae</taxon>
        <taxon>Agaoninae</taxon>
        <taxon>Ceratosolen</taxon>
    </lineage>
</organism>
<dbReference type="SUPFAM" id="SSF51971">
    <property type="entry name" value="Nucleotide-binding domain"/>
    <property type="match status" value="1"/>
</dbReference>
<comment type="subcellular location">
    <subcellularLocation>
        <location evidence="13">Mitochondrion</location>
    </subcellularLocation>
</comment>
<name>A0AAJ7E337_9HYME</name>
<feature type="binding site" evidence="14">
    <location>
        <position position="52"/>
    </location>
    <ligand>
        <name>FAD</name>
        <dbReference type="ChEBI" id="CHEBI:57692"/>
    </ligand>
</feature>
<evidence type="ECO:0000256" key="9">
    <source>
        <dbReference type="ARBA" id="ARBA00022857"/>
    </source>
</evidence>
<evidence type="ECO:0000256" key="3">
    <source>
        <dbReference type="ARBA" id="ARBA00008312"/>
    </source>
</evidence>
<dbReference type="InterPro" id="IPR055275">
    <property type="entry name" value="Ferredox_Rdtase"/>
</dbReference>
<feature type="binding site" evidence="15">
    <location>
        <begin position="211"/>
        <end position="212"/>
    </location>
    <ligand>
        <name>NADP(+)</name>
        <dbReference type="ChEBI" id="CHEBI:58349"/>
    </ligand>
</feature>
<evidence type="ECO:0000256" key="2">
    <source>
        <dbReference type="ARBA" id="ARBA00004731"/>
    </source>
</evidence>
<dbReference type="GO" id="GO:0005739">
    <property type="term" value="C:mitochondrion"/>
    <property type="evidence" value="ECO:0007669"/>
    <property type="project" value="UniProtKB-SubCell"/>
</dbReference>
<evidence type="ECO:0000256" key="15">
    <source>
        <dbReference type="PIRSR" id="PIRSR000362-2"/>
    </source>
</evidence>
<dbReference type="KEGG" id="csol:105368694"/>
<feature type="binding site" evidence="14">
    <location>
        <position position="60"/>
    </location>
    <ligand>
        <name>FAD</name>
        <dbReference type="ChEBI" id="CHEBI:57692"/>
    </ligand>
</feature>
<comment type="cofactor">
    <cofactor evidence="1 13 14">
        <name>FAD</name>
        <dbReference type="ChEBI" id="CHEBI:57692"/>
    </cofactor>
</comment>
<feature type="binding site" evidence="15">
    <location>
        <begin position="167"/>
        <end position="170"/>
    </location>
    <ligand>
        <name>NADP(+)</name>
        <dbReference type="ChEBI" id="CHEBI:58349"/>
    </ligand>
</feature>
<feature type="domain" description="FAD/NAD(P)-binding" evidence="16">
    <location>
        <begin position="22"/>
        <end position="178"/>
    </location>
</feature>
<dbReference type="GeneID" id="105368694"/>
<evidence type="ECO:0000256" key="7">
    <source>
        <dbReference type="ARBA" id="ARBA00022630"/>
    </source>
</evidence>
<keyword evidence="11 13" id="KW-0560">Oxidoreductase</keyword>
<comment type="pathway">
    <text evidence="2">Steroid metabolism; cholesterol metabolism.</text>
</comment>
<dbReference type="CTD" id="36203"/>
<dbReference type="InterPro" id="IPR036188">
    <property type="entry name" value="FAD/NAD-bd_sf"/>
</dbReference>
<evidence type="ECO:0000313" key="17">
    <source>
        <dbReference type="Proteomes" id="UP000695007"/>
    </source>
</evidence>
<keyword evidence="6" id="KW-0813">Transport</keyword>
<keyword evidence="17" id="KW-1185">Reference proteome</keyword>
<dbReference type="Proteomes" id="UP000695007">
    <property type="component" value="Unplaced"/>
</dbReference>
<evidence type="ECO:0000256" key="4">
    <source>
        <dbReference type="ARBA" id="ARBA00013219"/>
    </source>
</evidence>
<feature type="binding site" evidence="15">
    <location>
        <position position="379"/>
    </location>
    <ligand>
        <name>NADP(+)</name>
        <dbReference type="ChEBI" id="CHEBI:58349"/>
    </ligand>
</feature>
<dbReference type="PIRSF" id="PIRSF000362">
    <property type="entry name" value="FNR"/>
    <property type="match status" value="1"/>
</dbReference>
<dbReference type="Gene3D" id="3.50.50.60">
    <property type="entry name" value="FAD/NAD(P)-binding domain"/>
    <property type="match status" value="1"/>
</dbReference>
<dbReference type="FunFam" id="3.50.50.60:FF:000229">
    <property type="entry name" value="NADPH:adrenodoxin oxidoreductase, mitochondrial"/>
    <property type="match status" value="1"/>
</dbReference>
<dbReference type="InterPro" id="IPR023753">
    <property type="entry name" value="FAD/NAD-binding_dom"/>
</dbReference>
<dbReference type="PRINTS" id="PR00419">
    <property type="entry name" value="ADXRDTASE"/>
</dbReference>
<evidence type="ECO:0000256" key="6">
    <source>
        <dbReference type="ARBA" id="ARBA00022448"/>
    </source>
</evidence>
<dbReference type="GO" id="GO:0016491">
    <property type="term" value="F:oxidoreductase activity"/>
    <property type="evidence" value="ECO:0007669"/>
    <property type="project" value="UniProtKB-KW"/>
</dbReference>
<accession>A0AAJ7E337</accession>
<dbReference type="RefSeq" id="XP_011506065.1">
    <property type="nucleotide sequence ID" value="XM_011507763.1"/>
</dbReference>
<evidence type="ECO:0000256" key="8">
    <source>
        <dbReference type="ARBA" id="ARBA00022827"/>
    </source>
</evidence>
<evidence type="ECO:0000256" key="11">
    <source>
        <dbReference type="ARBA" id="ARBA00023002"/>
    </source>
</evidence>
<dbReference type="AlphaFoldDB" id="A0AAJ7E337"/>
<feature type="binding site" evidence="15">
    <location>
        <position position="223"/>
    </location>
    <ligand>
        <name>NADP(+)</name>
        <dbReference type="ChEBI" id="CHEBI:58349"/>
    </ligand>
</feature>
<sequence length="461" mass="51764">MTNSGILLKCLRQLSSQNIIPHICVVGAGPAGFYATQQILKSINNVKVDIIEKLPVPYGLVRFGVAPDHPEVKNVINTFDKIAQDIRVQFLGNINVGRDITLYELKQYYHAVLLTYGASEDKKLMIPGENLKNVISANHFVGWYNGLPNHQNLNIDLNKTDAIILGQGNVAIDIARILLSPIDKLKKTDITSYSLECLSRSKVRRVWLVGRRGPLQASFSIAELRELLKLENCKTYWRSNDFKGIQDIVPNLARPRKRLTELMLKSIEESSFDNRICDKEFHPIFLRGPVEFLGFDSVENVKLSVNELEGDHFLKQIAKSIGEFEEISCGLAFKSIGYKSTQIDPSIPFDLESGRIINSSGKVEKGLYTAGWVATGPIGVILSTMANAFTAGKLLAKEVELMKQMPGYHELQKFLRKKGICIINYEGWKKIDNEECERGKKLGKPREKIVDISEMIEIASN</sequence>
<keyword evidence="8 13" id="KW-0274">FAD</keyword>
<feature type="binding site" evidence="14">
    <location>
        <begin position="379"/>
        <end position="381"/>
    </location>
    <ligand>
        <name>FAD</name>
        <dbReference type="ChEBI" id="CHEBI:57692"/>
    </ligand>
</feature>
<dbReference type="Gene3D" id="3.40.50.720">
    <property type="entry name" value="NAD(P)-binding Rossmann-like Domain"/>
    <property type="match status" value="1"/>
</dbReference>
<keyword evidence="7 13" id="KW-0285">Flavoprotein</keyword>
<evidence type="ECO:0000313" key="18">
    <source>
        <dbReference type="RefSeq" id="XP_011506065.1"/>
    </source>
</evidence>